<protein>
    <submittedName>
        <fullName evidence="2">AAA family ATPase</fullName>
    </submittedName>
</protein>
<dbReference type="EMBL" id="BAAAET010000001">
    <property type="protein sequence ID" value="GAA0683319.1"/>
    <property type="molecule type" value="Genomic_DNA"/>
</dbReference>
<evidence type="ECO:0000259" key="1">
    <source>
        <dbReference type="Pfam" id="PF13304"/>
    </source>
</evidence>
<evidence type="ECO:0000313" key="3">
    <source>
        <dbReference type="Proteomes" id="UP001499915"/>
    </source>
</evidence>
<dbReference type="PANTHER" id="PTHR43581:SF2">
    <property type="entry name" value="EXCINUCLEASE ATPASE SUBUNIT"/>
    <property type="match status" value="1"/>
</dbReference>
<reference evidence="3" key="1">
    <citation type="journal article" date="2019" name="Int. J. Syst. Evol. Microbiol.">
        <title>The Global Catalogue of Microorganisms (GCM) 10K type strain sequencing project: providing services to taxonomists for standard genome sequencing and annotation.</title>
        <authorList>
            <consortium name="The Broad Institute Genomics Platform"/>
            <consortium name="The Broad Institute Genome Sequencing Center for Infectious Disease"/>
            <person name="Wu L."/>
            <person name="Ma J."/>
        </authorList>
    </citation>
    <scope>NUCLEOTIDE SEQUENCE [LARGE SCALE GENOMIC DNA]</scope>
    <source>
        <strain evidence="3">JCM 15134</strain>
    </source>
</reference>
<dbReference type="PANTHER" id="PTHR43581">
    <property type="entry name" value="ATP/GTP PHOSPHATASE"/>
    <property type="match status" value="1"/>
</dbReference>
<organism evidence="2 3">
    <name type="scientific">Marinobacterium maritimum</name>
    <dbReference type="NCBI Taxonomy" id="500162"/>
    <lineage>
        <taxon>Bacteria</taxon>
        <taxon>Pseudomonadati</taxon>
        <taxon>Pseudomonadota</taxon>
        <taxon>Gammaproteobacteria</taxon>
        <taxon>Oceanospirillales</taxon>
        <taxon>Oceanospirillaceae</taxon>
        <taxon>Marinobacterium</taxon>
    </lineage>
</organism>
<dbReference type="InterPro" id="IPR051396">
    <property type="entry name" value="Bact_Antivir_Def_Nuclease"/>
</dbReference>
<dbReference type="InterPro" id="IPR003959">
    <property type="entry name" value="ATPase_AAA_core"/>
</dbReference>
<dbReference type="InterPro" id="IPR027417">
    <property type="entry name" value="P-loop_NTPase"/>
</dbReference>
<dbReference type="Gene3D" id="3.40.50.300">
    <property type="entry name" value="P-loop containing nucleotide triphosphate hydrolases"/>
    <property type="match status" value="1"/>
</dbReference>
<name>A0ABP3TCF3_9GAMM</name>
<evidence type="ECO:0000313" key="2">
    <source>
        <dbReference type="EMBL" id="GAA0683319.1"/>
    </source>
</evidence>
<dbReference type="RefSeq" id="WP_343801961.1">
    <property type="nucleotide sequence ID" value="NZ_BAAAET010000001.1"/>
</dbReference>
<proteinExistence type="predicted"/>
<dbReference type="SUPFAM" id="SSF52540">
    <property type="entry name" value="P-loop containing nucleoside triphosphate hydrolases"/>
    <property type="match status" value="1"/>
</dbReference>
<keyword evidence="3" id="KW-1185">Reference proteome</keyword>
<feature type="domain" description="ATPase AAA-type core" evidence="1">
    <location>
        <begin position="343"/>
        <end position="411"/>
    </location>
</feature>
<dbReference type="Pfam" id="PF13304">
    <property type="entry name" value="AAA_21"/>
    <property type="match status" value="1"/>
</dbReference>
<comment type="caution">
    <text evidence="2">The sequence shown here is derived from an EMBL/GenBank/DDBJ whole genome shotgun (WGS) entry which is preliminary data.</text>
</comment>
<dbReference type="Proteomes" id="UP001499915">
    <property type="component" value="Unassembled WGS sequence"/>
</dbReference>
<accession>A0ABP3TCF3</accession>
<gene>
    <name evidence="2" type="ORF">GCM10009104_05530</name>
</gene>
<sequence>MRFFLERYFPDSGKNSAHLVINNWDDFGFETLFNLIVFDKESNRYEIGAVKIAYKGQISPSATRDSLEQNFESLGGMFFSLGQDEEYYNAIRNLPGDLSGKILSALNDLVYKKELIGAINKENVFVTSLTRFVSEKSIKENMRNVYFSFFGEKEKENFEFYIESKKNNLKMSFGSEENSIIPTNIHVLIGSNGVGKSYLIDSISKILLEQEGYDLSIYDEKGNLDIFSGVITISFSALDSFLPLAEDTIEAKRCRYTYIGLKKPVSLGGNSSSLLTNEEIREVFIKDLEACVVSGKKYKIERALYFLSSDQIFNKYREDLMGIMNSPGVNENIDISKARKLLNELSSGHFIVLLMMVGLIRKIEKSTLVLIDEPETHLHPPLLSAFIRSLSDLLSSVNAIAICATHSPVILQEVPMNCVWRLKRHGSIIKAHRPTMETFGENVGTLTRDVFGLEVEKSGFYKFVEDNLDIMVSSRLKSKLGSEAMSIYYALDDKDF</sequence>